<dbReference type="SUPFAM" id="SSF51905">
    <property type="entry name" value="FAD/NAD(P)-binding domain"/>
    <property type="match status" value="1"/>
</dbReference>
<evidence type="ECO:0000256" key="1">
    <source>
        <dbReference type="SAM" id="MobiDB-lite"/>
    </source>
</evidence>
<evidence type="ECO:0000313" key="3">
    <source>
        <dbReference type="EMBL" id="GGI99166.1"/>
    </source>
</evidence>
<organism evidence="3 4">
    <name type="scientific">Halobellus salinus</name>
    <dbReference type="NCBI Taxonomy" id="931585"/>
    <lineage>
        <taxon>Archaea</taxon>
        <taxon>Methanobacteriati</taxon>
        <taxon>Methanobacteriota</taxon>
        <taxon>Stenosarchaea group</taxon>
        <taxon>Halobacteria</taxon>
        <taxon>Halobacteriales</taxon>
        <taxon>Haloferacaceae</taxon>
        <taxon>Halobellus</taxon>
    </lineage>
</organism>
<name>A0A830ECR2_9EURY</name>
<gene>
    <name evidence="3" type="ORF">GCM10008995_06320</name>
</gene>
<accession>A0A830ECR2</accession>
<keyword evidence="4" id="KW-1185">Reference proteome</keyword>
<evidence type="ECO:0000313" key="4">
    <source>
        <dbReference type="Proteomes" id="UP000653099"/>
    </source>
</evidence>
<dbReference type="InterPro" id="IPR036188">
    <property type="entry name" value="FAD/NAD-bd_sf"/>
</dbReference>
<dbReference type="Gene3D" id="3.90.660.10">
    <property type="match status" value="1"/>
</dbReference>
<reference evidence="3" key="1">
    <citation type="journal article" date="2014" name="Int. J. Syst. Evol. Microbiol.">
        <title>Complete genome sequence of Corynebacterium casei LMG S-19264T (=DSM 44701T), isolated from a smear-ripened cheese.</title>
        <authorList>
            <consortium name="US DOE Joint Genome Institute (JGI-PGF)"/>
            <person name="Walter F."/>
            <person name="Albersmeier A."/>
            <person name="Kalinowski J."/>
            <person name="Ruckert C."/>
        </authorList>
    </citation>
    <scope>NUCLEOTIDE SEQUENCE</scope>
    <source>
        <strain evidence="3">JCM 14359</strain>
    </source>
</reference>
<proteinExistence type="predicted"/>
<dbReference type="EMBL" id="BMOC01000002">
    <property type="protein sequence ID" value="GGI99166.1"/>
    <property type="molecule type" value="Genomic_DNA"/>
</dbReference>
<dbReference type="PANTHER" id="PTHR16128:SF5">
    <property type="entry name" value="FAD_NAD(P)-BINDING OXIDOREDUCTASE FAMILY PROTEIN"/>
    <property type="match status" value="1"/>
</dbReference>
<feature type="compositionally biased region" description="Basic residues" evidence="1">
    <location>
        <begin position="65"/>
        <end position="74"/>
    </location>
</feature>
<feature type="domain" description="Amine oxidase" evidence="2">
    <location>
        <begin position="192"/>
        <end position="434"/>
    </location>
</feature>
<dbReference type="Pfam" id="PF13450">
    <property type="entry name" value="NAD_binding_8"/>
    <property type="match status" value="1"/>
</dbReference>
<dbReference type="Proteomes" id="UP000653099">
    <property type="component" value="Unassembled WGS sequence"/>
</dbReference>
<dbReference type="AlphaFoldDB" id="A0A830ECR2"/>
<dbReference type="Pfam" id="PF01593">
    <property type="entry name" value="Amino_oxidase"/>
    <property type="match status" value="1"/>
</dbReference>
<dbReference type="GO" id="GO:0016491">
    <property type="term" value="F:oxidoreductase activity"/>
    <property type="evidence" value="ECO:0007669"/>
    <property type="project" value="InterPro"/>
</dbReference>
<reference evidence="3" key="2">
    <citation type="submission" date="2020-09" db="EMBL/GenBank/DDBJ databases">
        <authorList>
            <person name="Sun Q."/>
            <person name="Ohkuma M."/>
        </authorList>
    </citation>
    <scope>NUCLEOTIDE SEQUENCE</scope>
    <source>
        <strain evidence="3">JCM 14359</strain>
    </source>
</reference>
<sequence>MPLPGGPDRTYSRSGRNPPWTKWSKPLTPLGIRIPRSSVSPQITVPGRFSHNETPGERGHDNRNRGRQKSKARRVPQPDMGDSDDSVQPPTPGPGDPINVGVVGAGAAGTAAAYALRDADATVTILEKSGGVCGRAATRRNEGCRYDHGANYLKDADEWTTSLIRGLDTDGLVDIDKPVWTFDADGEVAEGHGNDGNKWTWRAGITQLAKRLLARTDATVHSRTRVESIERTGAAWRLTDTEGADHGPFDSLLLTPPAPQTADLLEATAWDDDRVEPLVDAVDAVPYRTIRTLVLHYPFRESYPWYGLVNTDRGHAVGWLSREECKPGHVPDGESLLVVQMSPTWSDAHYDDPVDDAAAAAAGHAASLLGDDRYRDPDWVDDQGWRYALPDEAAATEPVRAVEPAGLYAAGDWVAGEGRVTAALRSGHAAGERIRADRA</sequence>
<feature type="region of interest" description="Disordered" evidence="1">
    <location>
        <begin position="1"/>
        <end position="101"/>
    </location>
</feature>
<protein>
    <recommendedName>
        <fullName evidence="2">Amine oxidase domain-containing protein</fullName>
    </recommendedName>
</protein>
<evidence type="ECO:0000259" key="2">
    <source>
        <dbReference type="Pfam" id="PF01593"/>
    </source>
</evidence>
<dbReference type="Gene3D" id="3.50.50.60">
    <property type="entry name" value="FAD/NAD(P)-binding domain"/>
    <property type="match status" value="1"/>
</dbReference>
<dbReference type="PANTHER" id="PTHR16128">
    <property type="entry name" value="FAD/NAD(P)-BINDING OXIDOREDUCTASE FAMILY PROTEIN"/>
    <property type="match status" value="1"/>
</dbReference>
<dbReference type="InterPro" id="IPR002937">
    <property type="entry name" value="Amino_oxidase"/>
</dbReference>
<comment type="caution">
    <text evidence="3">The sequence shown here is derived from an EMBL/GenBank/DDBJ whole genome shotgun (WGS) entry which is preliminary data.</text>
</comment>
<feature type="compositionally biased region" description="Basic and acidic residues" evidence="1">
    <location>
        <begin position="50"/>
        <end position="64"/>
    </location>
</feature>